<dbReference type="AlphaFoldDB" id="A0A7J7KBN1"/>
<evidence type="ECO:0000313" key="2">
    <source>
        <dbReference type="Proteomes" id="UP000593567"/>
    </source>
</evidence>
<gene>
    <name evidence="1" type="ORF">EB796_005655</name>
</gene>
<evidence type="ECO:0000313" key="1">
    <source>
        <dbReference type="EMBL" id="KAF6036050.1"/>
    </source>
</evidence>
<keyword evidence="2" id="KW-1185">Reference proteome</keyword>
<reference evidence="1" key="1">
    <citation type="submission" date="2020-06" db="EMBL/GenBank/DDBJ databases">
        <title>Draft genome of Bugula neritina, a colonial animal packing powerful symbionts and potential medicines.</title>
        <authorList>
            <person name="Rayko M."/>
        </authorList>
    </citation>
    <scope>NUCLEOTIDE SEQUENCE [LARGE SCALE GENOMIC DNA]</scope>
    <source>
        <strain evidence="1">Kwan_BN1</strain>
    </source>
</reference>
<dbReference type="InterPro" id="IPR029030">
    <property type="entry name" value="Caspase-like_dom_sf"/>
</dbReference>
<proteinExistence type="predicted"/>
<dbReference type="Proteomes" id="UP000593567">
    <property type="component" value="Unassembled WGS sequence"/>
</dbReference>
<dbReference type="Gene3D" id="3.40.50.1460">
    <property type="match status" value="1"/>
</dbReference>
<accession>A0A7J7KBN1</accession>
<protein>
    <submittedName>
        <fullName evidence="1">Uncharacterized protein</fullName>
    </submittedName>
</protein>
<name>A0A7J7KBN1_BUGNE</name>
<dbReference type="EMBL" id="VXIV02000790">
    <property type="protein sequence ID" value="KAF6036050.1"/>
    <property type="molecule type" value="Genomic_DNA"/>
</dbReference>
<sequence>MIDRDRNAILHIAAKFGNLEMAKRIVLTCAGANKTKEFLGLRNSEGKTAEVLANGQVRHFLKWARRQANDGCYCLTDAPYCLLIYAEKDRDGALTEKEALVSGLKQLEIESINECRASSKANILWAISKARETRFKSAMLVCMMCHGSDNSIFTEDNERVFYNEVLKEMNKVIPAGLPKVRE</sequence>
<comment type="caution">
    <text evidence="1">The sequence shown here is derived from an EMBL/GenBank/DDBJ whole genome shotgun (WGS) entry which is preliminary data.</text>
</comment>
<dbReference type="SUPFAM" id="SSF52129">
    <property type="entry name" value="Caspase-like"/>
    <property type="match status" value="1"/>
</dbReference>
<organism evidence="1 2">
    <name type="scientific">Bugula neritina</name>
    <name type="common">Brown bryozoan</name>
    <name type="synonym">Sertularia neritina</name>
    <dbReference type="NCBI Taxonomy" id="10212"/>
    <lineage>
        <taxon>Eukaryota</taxon>
        <taxon>Metazoa</taxon>
        <taxon>Spiralia</taxon>
        <taxon>Lophotrochozoa</taxon>
        <taxon>Bryozoa</taxon>
        <taxon>Gymnolaemata</taxon>
        <taxon>Cheilostomatida</taxon>
        <taxon>Flustrina</taxon>
        <taxon>Buguloidea</taxon>
        <taxon>Bugulidae</taxon>
        <taxon>Bugula</taxon>
    </lineage>
</organism>